<comment type="caution">
    <text evidence="5">The sequence shown here is derived from an EMBL/GenBank/DDBJ whole genome shotgun (WGS) entry which is preliminary data.</text>
</comment>
<evidence type="ECO:0000313" key="6">
    <source>
        <dbReference type="Proteomes" id="UP000594638"/>
    </source>
</evidence>
<dbReference type="EMBL" id="CACTIH010006291">
    <property type="protein sequence ID" value="CAA3004573.1"/>
    <property type="molecule type" value="Genomic_DNA"/>
</dbReference>
<organism evidence="5 6">
    <name type="scientific">Olea europaea subsp. europaea</name>
    <dbReference type="NCBI Taxonomy" id="158383"/>
    <lineage>
        <taxon>Eukaryota</taxon>
        <taxon>Viridiplantae</taxon>
        <taxon>Streptophyta</taxon>
        <taxon>Embryophyta</taxon>
        <taxon>Tracheophyta</taxon>
        <taxon>Spermatophyta</taxon>
        <taxon>Magnoliopsida</taxon>
        <taxon>eudicotyledons</taxon>
        <taxon>Gunneridae</taxon>
        <taxon>Pentapetalae</taxon>
        <taxon>asterids</taxon>
        <taxon>lamiids</taxon>
        <taxon>Lamiales</taxon>
        <taxon>Oleaceae</taxon>
        <taxon>Oleeae</taxon>
        <taxon>Olea</taxon>
    </lineage>
</organism>
<evidence type="ECO:0000256" key="1">
    <source>
        <dbReference type="ARBA" id="ARBA00022448"/>
    </source>
</evidence>
<feature type="coiled-coil region" evidence="3">
    <location>
        <begin position="299"/>
        <end position="368"/>
    </location>
</feature>
<dbReference type="Gene3D" id="1.10.287.1490">
    <property type="match status" value="1"/>
</dbReference>
<keyword evidence="2" id="KW-0341">Growth regulation</keyword>
<proteinExistence type="predicted"/>
<dbReference type="Gramene" id="OE9A008760T3">
    <property type="protein sequence ID" value="OE9A008760C3"/>
    <property type="gene ID" value="OE9A008760"/>
</dbReference>
<dbReference type="AlphaFoldDB" id="A0A8S0TGC2"/>
<keyword evidence="3" id="KW-0175">Coiled coil</keyword>
<protein>
    <submittedName>
        <fullName evidence="5">Uncharacterized protein</fullName>
    </submittedName>
</protein>
<evidence type="ECO:0000256" key="2">
    <source>
        <dbReference type="ARBA" id="ARBA00022604"/>
    </source>
</evidence>
<accession>A0A8S0TGC2</accession>
<evidence type="ECO:0000256" key="4">
    <source>
        <dbReference type="SAM" id="MobiDB-lite"/>
    </source>
</evidence>
<name>A0A8S0TGC2_OLEEU</name>
<feature type="region of interest" description="Disordered" evidence="4">
    <location>
        <begin position="81"/>
        <end position="102"/>
    </location>
</feature>
<gene>
    <name evidence="5" type="ORF">OLEA9_A008760</name>
</gene>
<reference evidence="5 6" key="1">
    <citation type="submission" date="2019-12" db="EMBL/GenBank/DDBJ databases">
        <authorList>
            <person name="Alioto T."/>
            <person name="Alioto T."/>
            <person name="Gomez Garrido J."/>
        </authorList>
    </citation>
    <scope>NUCLEOTIDE SEQUENCE [LARGE SCALE GENOMIC DNA]</scope>
</reference>
<dbReference type="Pfam" id="PF05266">
    <property type="entry name" value="DUF724"/>
    <property type="match status" value="1"/>
</dbReference>
<dbReference type="Proteomes" id="UP000594638">
    <property type="component" value="Unassembled WGS sequence"/>
</dbReference>
<sequence length="380" mass="42504">TAQRGDVLEDEMVTTYCPENEAGSHTSGEVEMSGMKGSVCNQEMTVQKDHENFINDLPKQKNRSVGMMKKTISEVPGEKVAGMSTIPNEKNSSKRGKRRSADQYIASQYQDASRERTMDSNGVVNEAKKIVAELPGSNLDNEPLSKWIEGTQTPTAFDGSEVLPARTAEQCIQCCKKQNEIAVPSEQQSLPFVKNSMLWKMIESMEVFHRIPQNPHFKPLESYKESSREGLAIGYMVNFSSVVDKALSLQFDDPKSIMDDILETLVDLDRHGFDVRAVHNCITSLGSVKECQEKFRGQLEKISSQIVEKTLEVNKVDEEIDEINQQIRNLHEELSVARSAKKKKNREVASLQTKLQEVKESISSVKDDFEGLAGAPLENA</sequence>
<evidence type="ECO:0000256" key="3">
    <source>
        <dbReference type="SAM" id="Coils"/>
    </source>
</evidence>
<keyword evidence="1" id="KW-0813">Transport</keyword>
<dbReference type="InterPro" id="IPR007930">
    <property type="entry name" value="DUF724"/>
</dbReference>
<keyword evidence="6" id="KW-1185">Reference proteome</keyword>
<dbReference type="OrthoDB" id="687110at2759"/>
<feature type="non-terminal residue" evidence="5">
    <location>
        <position position="380"/>
    </location>
</feature>
<evidence type="ECO:0000313" key="5">
    <source>
        <dbReference type="EMBL" id="CAA3004573.1"/>
    </source>
</evidence>